<gene>
    <name evidence="4" type="ORF">IPN75_10710</name>
</gene>
<feature type="compositionally biased region" description="Basic and acidic residues" evidence="2">
    <location>
        <begin position="1071"/>
        <end position="1082"/>
    </location>
</feature>
<dbReference type="Gene3D" id="1.10.10.10">
    <property type="entry name" value="Winged helix-like DNA-binding domain superfamily/Winged helix DNA-binding domain"/>
    <property type="match status" value="1"/>
</dbReference>
<evidence type="ECO:0000259" key="3">
    <source>
        <dbReference type="Pfam" id="PF04218"/>
    </source>
</evidence>
<dbReference type="Gene3D" id="1.10.10.60">
    <property type="entry name" value="Homeodomain-like"/>
    <property type="match status" value="1"/>
</dbReference>
<feature type="region of interest" description="Disordered" evidence="2">
    <location>
        <begin position="793"/>
        <end position="816"/>
    </location>
</feature>
<protein>
    <recommendedName>
        <fullName evidence="3">HTH psq-type domain-containing protein</fullName>
    </recommendedName>
</protein>
<evidence type="ECO:0000313" key="5">
    <source>
        <dbReference type="Proteomes" id="UP000808146"/>
    </source>
</evidence>
<comment type="caution">
    <text evidence="4">The sequence shown here is derived from an EMBL/GenBank/DDBJ whole genome shotgun (WGS) entry which is preliminary data.</text>
</comment>
<sequence length="1082" mass="121963">MKSKLTQAQKDEIQRRAADGEIRTVIAKTMGIAVHLVYDRAPKVPPRVTREQKMEIVRRVESGETKNALAKEFGLSKVTVQDYTKHVIRKLPEVPQEVRKEIIRRAIEGESAKTIARELGYSVGTVDYHIKNVASDYQLSDEQTAAIWHARQTGKKYGQIAEQLKLPRRVIYAALGIYRKKSTDDALRAQAIRAMETGESSTSVATRLGVSSTAVLSWFRRDVAEGKAKRPENVSKSDDDQFMWIAKRDSSLEHWRKLIVEYAATHSPPFSTFINALSVFVDRYLLAHRLPLNPADLLNRKQLVPDFYAACPQGKSGRTYNTQIYNLIEWVLDSEQFADMEDGEPLRFTDLYRNPIDPNAGGEDALPQARESTKTLLSYLLVSLLRKQIVQGPNFRDWTWAQGLMGNKDLDGNSLGPDWFEVSEDRLDKSDLDCVWRVRSPSTVDRPVLEMWSPVRWVHALLHLQTPVRGGQARMADSGEADTFIWHDAKFIPNPSKLCQGSARNPRQQGVFRRPSTEEESAGAKITLYFNSNKTADIGKGGSALGFECPWPQMEESDEDPYRWLAKLRDWQMKYNPIQRLTRWIDLEGATKLSPQSKNRLQDYPDTAFLFRLPEDAKHPDWPLSSNRANVAWQILLTAFESALGEQGIRSPTGERIELINPETGRAWSSPHATRPSLITHLIMDGNVPPIIMTKVVGHARFIMTLYYTKAGLVGIQNSIKQATKVLEETKHKTFERDLLSANAERMREIAVFNTEDWTTVLPLNSADRSPLGWYYMHDRVCFAGGNTHGNNQVPGCHNGGPVRTKEGRNQKDIHDPVPGGVRNCCRCRWSASGKEHLDSLAATLTNRSWHLQNASNEALATLRERDAILKSKARTEAANEPFGQTHDLTSAERRHEAAMHRMQELTLDVAALNRTIDRVMALPVNVDGPTVLALQGDTLTAHAVIEDASELLQLANVVGDMELYPDLQSNTGEAVYAYADLLDNAFECEGHPRILVRLSKDEKMQCANALMRQLERHANPQNHLLGRRAVVEIIDRGESLQKLLGVKLNEIARQALPAKNQTPLRLVKPTTEDDHDDRRAS</sequence>
<evidence type="ECO:0000313" key="4">
    <source>
        <dbReference type="EMBL" id="MBK8890812.1"/>
    </source>
</evidence>
<dbReference type="Pfam" id="PF04218">
    <property type="entry name" value="CENP-B_N"/>
    <property type="match status" value="1"/>
</dbReference>
<dbReference type="GO" id="GO:0003677">
    <property type="term" value="F:DNA binding"/>
    <property type="evidence" value="ECO:0007669"/>
    <property type="project" value="InterPro"/>
</dbReference>
<dbReference type="InterPro" id="IPR036388">
    <property type="entry name" value="WH-like_DNA-bd_sf"/>
</dbReference>
<evidence type="ECO:0000256" key="2">
    <source>
        <dbReference type="SAM" id="MobiDB-lite"/>
    </source>
</evidence>
<dbReference type="InterPro" id="IPR007889">
    <property type="entry name" value="HTH_Psq"/>
</dbReference>
<reference evidence="4" key="1">
    <citation type="submission" date="2020-10" db="EMBL/GenBank/DDBJ databases">
        <title>Connecting structure to function with the recovery of over 1000 high-quality activated sludge metagenome-assembled genomes encoding full-length rRNA genes using long-read sequencing.</title>
        <authorList>
            <person name="Singleton C.M."/>
            <person name="Petriglieri F."/>
            <person name="Kristensen J.M."/>
            <person name="Kirkegaard R.H."/>
            <person name="Michaelsen T.Y."/>
            <person name="Andersen M.H."/>
            <person name="Karst S.M."/>
            <person name="Dueholm M.S."/>
            <person name="Nielsen P.H."/>
            <person name="Albertsen M."/>
        </authorList>
    </citation>
    <scope>NUCLEOTIDE SEQUENCE</scope>
    <source>
        <strain evidence="4">OdNE_18-Q3-R46-58_BAT3C.305</strain>
    </source>
</reference>
<name>A0A9D7LN03_9RHOO</name>
<dbReference type="InterPro" id="IPR024965">
    <property type="entry name" value="Putative_integrase"/>
</dbReference>
<feature type="region of interest" description="Disordered" evidence="2">
    <location>
        <begin position="1063"/>
        <end position="1082"/>
    </location>
</feature>
<keyword evidence="1" id="KW-0175">Coiled coil</keyword>
<feature type="domain" description="HTH psq-type" evidence="3">
    <location>
        <begin position="49"/>
        <end position="86"/>
    </location>
</feature>
<dbReference type="InterPro" id="IPR016032">
    <property type="entry name" value="Sig_transdc_resp-reg_C-effctor"/>
</dbReference>
<dbReference type="Pfam" id="PF13009">
    <property type="entry name" value="Integrase_2"/>
    <property type="match status" value="1"/>
</dbReference>
<dbReference type="AlphaFoldDB" id="A0A9D7LN03"/>
<dbReference type="EMBL" id="JADKBR010000015">
    <property type="protein sequence ID" value="MBK8890812.1"/>
    <property type="molecule type" value="Genomic_DNA"/>
</dbReference>
<feature type="coiled-coil region" evidence="1">
    <location>
        <begin position="889"/>
        <end position="923"/>
    </location>
</feature>
<evidence type="ECO:0000256" key="1">
    <source>
        <dbReference type="SAM" id="Coils"/>
    </source>
</evidence>
<dbReference type="GO" id="GO:0006355">
    <property type="term" value="P:regulation of DNA-templated transcription"/>
    <property type="evidence" value="ECO:0007669"/>
    <property type="project" value="InterPro"/>
</dbReference>
<proteinExistence type="predicted"/>
<organism evidence="4 5">
    <name type="scientific">Candidatus Dechloromonas phosphorivorans</name>
    <dbReference type="NCBI Taxonomy" id="2899244"/>
    <lineage>
        <taxon>Bacteria</taxon>
        <taxon>Pseudomonadati</taxon>
        <taxon>Pseudomonadota</taxon>
        <taxon>Betaproteobacteria</taxon>
        <taxon>Rhodocyclales</taxon>
        <taxon>Azonexaceae</taxon>
        <taxon>Dechloromonas</taxon>
    </lineage>
</organism>
<dbReference type="SUPFAM" id="SSF46894">
    <property type="entry name" value="C-terminal effector domain of the bipartite response regulators"/>
    <property type="match status" value="1"/>
</dbReference>
<accession>A0A9D7LN03</accession>
<dbReference type="Proteomes" id="UP000808146">
    <property type="component" value="Unassembled WGS sequence"/>
</dbReference>
<feature type="compositionally biased region" description="Basic and acidic residues" evidence="2">
    <location>
        <begin position="804"/>
        <end position="816"/>
    </location>
</feature>